<dbReference type="PROSITE" id="PS50217">
    <property type="entry name" value="BZIP"/>
    <property type="match status" value="1"/>
</dbReference>
<feature type="region of interest" description="Disordered" evidence="7">
    <location>
        <begin position="116"/>
        <end position="136"/>
    </location>
</feature>
<evidence type="ECO:0000256" key="2">
    <source>
        <dbReference type="ARBA" id="ARBA00023015"/>
    </source>
</evidence>
<dbReference type="Proteomes" id="UP000565441">
    <property type="component" value="Unassembled WGS sequence"/>
</dbReference>
<keyword evidence="10" id="KW-1185">Reference proteome</keyword>
<dbReference type="InterPro" id="IPR046347">
    <property type="entry name" value="bZIP_sf"/>
</dbReference>
<dbReference type="Gene3D" id="1.20.5.170">
    <property type="match status" value="1"/>
</dbReference>
<feature type="compositionally biased region" description="Pro residues" evidence="7">
    <location>
        <begin position="168"/>
        <end position="188"/>
    </location>
</feature>
<feature type="region of interest" description="Disordered" evidence="7">
    <location>
        <begin position="156"/>
        <end position="235"/>
    </location>
</feature>
<evidence type="ECO:0000313" key="9">
    <source>
        <dbReference type="EMBL" id="KAF5386253.1"/>
    </source>
</evidence>
<dbReference type="OrthoDB" id="295274at2759"/>
<feature type="compositionally biased region" description="Low complexity" evidence="7">
    <location>
        <begin position="25"/>
        <end position="43"/>
    </location>
</feature>
<dbReference type="GO" id="GO:0000981">
    <property type="term" value="F:DNA-binding transcription factor activity, RNA polymerase II-specific"/>
    <property type="evidence" value="ECO:0007669"/>
    <property type="project" value="TreeGrafter"/>
</dbReference>
<dbReference type="InterPro" id="IPR004827">
    <property type="entry name" value="bZIP"/>
</dbReference>
<dbReference type="SUPFAM" id="SSF57959">
    <property type="entry name" value="Leucine zipper domain"/>
    <property type="match status" value="1"/>
</dbReference>
<evidence type="ECO:0000256" key="6">
    <source>
        <dbReference type="ARBA" id="ARBA00040165"/>
    </source>
</evidence>
<dbReference type="Pfam" id="PF07716">
    <property type="entry name" value="bZIP_2"/>
    <property type="match status" value="1"/>
</dbReference>
<dbReference type="PANTHER" id="PTHR46542:SF1">
    <property type="entry name" value="X-BOX BINDING PROTEIN 1"/>
    <property type="match status" value="1"/>
</dbReference>
<name>A0A8H5HMT6_9AGAR</name>
<evidence type="ECO:0000313" key="10">
    <source>
        <dbReference type="Proteomes" id="UP000565441"/>
    </source>
</evidence>
<feature type="region of interest" description="Disordered" evidence="7">
    <location>
        <begin position="1"/>
        <end position="77"/>
    </location>
</feature>
<keyword evidence="1" id="KW-0832">Ubl conjugation</keyword>
<proteinExistence type="predicted"/>
<sequence length="426" mass="44735">MFHESPRTRPALRTMHHFIDPASLSPSAESDCPSPSPSASGSNPRKRPRTESSSEERKEARAHRNRIAAQNSRDRRKAQFQYMERRVAELEEENRALRAARGVPLLPVSASTAFKTEEEHKRLEATARDRENEELKERIKTLERGWDAVIKALAAQGLPLANPTTTSSPPPPTSSTTVAPPPIFPLSPAPSHSSLDFSPSSASSPLDTPEPSSSEQQHDTGGDHRRPATDVPAAGGLDLDLNLLFASTSTTTNPHPPTSTLPSGTGPAHSAEPDDATMENLLMEILASPLPAPASPCPAAATACGSAAQEAQERAASAAGRAAEVAVISVVEGEGMGAGAGMEMMDLGLGAGMGMVTGVEGTDLGLGVLGSDWDNGLEMQRILASLGVASEYEAQEQETEQGLSELELEMGWGYGAGVEGLGVGVF</sequence>
<evidence type="ECO:0000259" key="8">
    <source>
        <dbReference type="PROSITE" id="PS50217"/>
    </source>
</evidence>
<feature type="compositionally biased region" description="Basic and acidic residues" evidence="7">
    <location>
        <begin position="49"/>
        <end position="59"/>
    </location>
</feature>
<evidence type="ECO:0000256" key="1">
    <source>
        <dbReference type="ARBA" id="ARBA00022843"/>
    </source>
</evidence>
<keyword evidence="3" id="KW-0238">DNA-binding</keyword>
<keyword evidence="5" id="KW-0539">Nucleus</keyword>
<evidence type="ECO:0000256" key="4">
    <source>
        <dbReference type="ARBA" id="ARBA00023163"/>
    </source>
</evidence>
<organism evidence="9 10">
    <name type="scientific">Tricholomella constricta</name>
    <dbReference type="NCBI Taxonomy" id="117010"/>
    <lineage>
        <taxon>Eukaryota</taxon>
        <taxon>Fungi</taxon>
        <taxon>Dikarya</taxon>
        <taxon>Basidiomycota</taxon>
        <taxon>Agaricomycotina</taxon>
        <taxon>Agaricomycetes</taxon>
        <taxon>Agaricomycetidae</taxon>
        <taxon>Agaricales</taxon>
        <taxon>Tricholomatineae</taxon>
        <taxon>Lyophyllaceae</taxon>
        <taxon>Tricholomella</taxon>
    </lineage>
</organism>
<feature type="domain" description="BZIP" evidence="8">
    <location>
        <begin position="55"/>
        <end position="98"/>
    </location>
</feature>
<dbReference type="SMART" id="SM00338">
    <property type="entry name" value="BRLZ"/>
    <property type="match status" value="1"/>
</dbReference>
<comment type="caution">
    <text evidence="9">The sequence shown here is derived from an EMBL/GenBank/DDBJ whole genome shotgun (WGS) entry which is preliminary data.</text>
</comment>
<dbReference type="PANTHER" id="PTHR46542">
    <property type="entry name" value="X-BOX BINDING PROTEIN 1"/>
    <property type="match status" value="1"/>
</dbReference>
<reference evidence="9 10" key="1">
    <citation type="journal article" date="2020" name="ISME J.">
        <title>Uncovering the hidden diversity of litter-decomposition mechanisms in mushroom-forming fungi.</title>
        <authorList>
            <person name="Floudas D."/>
            <person name="Bentzer J."/>
            <person name="Ahren D."/>
            <person name="Johansson T."/>
            <person name="Persson P."/>
            <person name="Tunlid A."/>
        </authorList>
    </citation>
    <scope>NUCLEOTIDE SEQUENCE [LARGE SCALE GENOMIC DNA]</scope>
    <source>
        <strain evidence="9 10">CBS 661.87</strain>
    </source>
</reference>
<dbReference type="GO" id="GO:0005634">
    <property type="term" value="C:nucleus"/>
    <property type="evidence" value="ECO:0007669"/>
    <property type="project" value="TreeGrafter"/>
</dbReference>
<protein>
    <recommendedName>
        <fullName evidence="6">X-box-binding protein 1</fullName>
    </recommendedName>
</protein>
<dbReference type="EMBL" id="JAACJP010000003">
    <property type="protein sequence ID" value="KAF5386253.1"/>
    <property type="molecule type" value="Genomic_DNA"/>
</dbReference>
<dbReference type="CDD" id="cd14812">
    <property type="entry name" value="bZIP_u3"/>
    <property type="match status" value="1"/>
</dbReference>
<dbReference type="PROSITE" id="PS00036">
    <property type="entry name" value="BZIP_BASIC"/>
    <property type="match status" value="1"/>
</dbReference>
<keyword evidence="4" id="KW-0804">Transcription</keyword>
<dbReference type="GO" id="GO:0000977">
    <property type="term" value="F:RNA polymerase II transcription regulatory region sequence-specific DNA binding"/>
    <property type="evidence" value="ECO:0007669"/>
    <property type="project" value="TreeGrafter"/>
</dbReference>
<accession>A0A8H5HMT6</accession>
<evidence type="ECO:0000256" key="5">
    <source>
        <dbReference type="ARBA" id="ARBA00023242"/>
    </source>
</evidence>
<dbReference type="AlphaFoldDB" id="A0A8H5HMT6"/>
<evidence type="ECO:0000256" key="3">
    <source>
        <dbReference type="ARBA" id="ARBA00023125"/>
    </source>
</evidence>
<gene>
    <name evidence="9" type="ORF">D9615_002632</name>
</gene>
<dbReference type="InterPro" id="IPR052470">
    <property type="entry name" value="ER_Stress-Reg_TF"/>
</dbReference>
<keyword evidence="2" id="KW-0805">Transcription regulation</keyword>
<feature type="region of interest" description="Disordered" evidence="7">
    <location>
        <begin position="247"/>
        <end position="274"/>
    </location>
</feature>
<feature type="compositionally biased region" description="Basic and acidic residues" evidence="7">
    <location>
        <begin position="216"/>
        <end position="228"/>
    </location>
</feature>
<feature type="compositionally biased region" description="Low complexity" evidence="7">
    <location>
        <begin position="189"/>
        <end position="207"/>
    </location>
</feature>
<evidence type="ECO:0000256" key="7">
    <source>
        <dbReference type="SAM" id="MobiDB-lite"/>
    </source>
</evidence>